<dbReference type="InterPro" id="IPR001509">
    <property type="entry name" value="Epimerase_deHydtase"/>
</dbReference>
<evidence type="ECO:0000259" key="1">
    <source>
        <dbReference type="Pfam" id="PF01370"/>
    </source>
</evidence>
<accession>A0ABP7WPI9</accession>
<dbReference type="InterPro" id="IPR051783">
    <property type="entry name" value="NAD(P)-dependent_oxidoreduct"/>
</dbReference>
<keyword evidence="3" id="KW-1185">Reference proteome</keyword>
<gene>
    <name evidence="2" type="ORF">GCM10022414_16900</name>
</gene>
<evidence type="ECO:0000313" key="3">
    <source>
        <dbReference type="Proteomes" id="UP001500392"/>
    </source>
</evidence>
<dbReference type="EMBL" id="BAABDM010000002">
    <property type="protein sequence ID" value="GAA4093694.1"/>
    <property type="molecule type" value="Genomic_DNA"/>
</dbReference>
<dbReference type="RefSeq" id="WP_344934615.1">
    <property type="nucleotide sequence ID" value="NZ_BAABDM010000002.1"/>
</dbReference>
<organism evidence="2 3">
    <name type="scientific">Zhongshania borealis</name>
    <dbReference type="NCBI Taxonomy" id="889488"/>
    <lineage>
        <taxon>Bacteria</taxon>
        <taxon>Pseudomonadati</taxon>
        <taxon>Pseudomonadota</taxon>
        <taxon>Gammaproteobacteria</taxon>
        <taxon>Cellvibrionales</taxon>
        <taxon>Spongiibacteraceae</taxon>
        <taxon>Zhongshania</taxon>
    </lineage>
</organism>
<sequence length="302" mass="32477">MVLNDEMSGEKTLLIVGCGDIGNGLAERFLPLGWQVQGLRRNTAKLAKGVTGLAADVCDPASLAALGPLQADYIVVTLTPAGNSAAGYAAVFEQGVANVLAAITRPPKRIFFVSSTGVYAQCDHEIIDENSQTLPDRFSGQSLLKGEQAIAASTWSFSNIRFGGIYGTGRFYMLNKVLAGGCAPAEPLHYTNRIHRDDCVGFIAHLIEAAEAGETLENCYVGVDDEAASIQDVQAWLAAEMGVDYASTGEPIARTGSKRCLNHRLRDSGYVLKYPTYRSGFEPVLRAWRVSTDKNALIKVRV</sequence>
<feature type="domain" description="NAD-dependent epimerase/dehydratase" evidence="1">
    <location>
        <begin position="14"/>
        <end position="135"/>
    </location>
</feature>
<name>A0ABP7WPI9_9GAMM</name>
<dbReference type="PANTHER" id="PTHR48079:SF6">
    <property type="entry name" value="NAD(P)-BINDING DOMAIN-CONTAINING PROTEIN-RELATED"/>
    <property type="match status" value="1"/>
</dbReference>
<proteinExistence type="predicted"/>
<dbReference type="Gene3D" id="3.40.50.720">
    <property type="entry name" value="NAD(P)-binding Rossmann-like Domain"/>
    <property type="match status" value="1"/>
</dbReference>
<dbReference type="PANTHER" id="PTHR48079">
    <property type="entry name" value="PROTEIN YEEZ"/>
    <property type="match status" value="1"/>
</dbReference>
<evidence type="ECO:0000313" key="2">
    <source>
        <dbReference type="EMBL" id="GAA4093694.1"/>
    </source>
</evidence>
<dbReference type="Pfam" id="PF01370">
    <property type="entry name" value="Epimerase"/>
    <property type="match status" value="1"/>
</dbReference>
<dbReference type="InterPro" id="IPR036291">
    <property type="entry name" value="NAD(P)-bd_dom_sf"/>
</dbReference>
<reference evidence="3" key="1">
    <citation type="journal article" date="2019" name="Int. J. Syst. Evol. Microbiol.">
        <title>The Global Catalogue of Microorganisms (GCM) 10K type strain sequencing project: providing services to taxonomists for standard genome sequencing and annotation.</title>
        <authorList>
            <consortium name="The Broad Institute Genomics Platform"/>
            <consortium name="The Broad Institute Genome Sequencing Center for Infectious Disease"/>
            <person name="Wu L."/>
            <person name="Ma J."/>
        </authorList>
    </citation>
    <scope>NUCLEOTIDE SEQUENCE [LARGE SCALE GENOMIC DNA]</scope>
    <source>
        <strain evidence="3">JCM 17304</strain>
    </source>
</reference>
<comment type="caution">
    <text evidence="2">The sequence shown here is derived from an EMBL/GenBank/DDBJ whole genome shotgun (WGS) entry which is preliminary data.</text>
</comment>
<dbReference type="Proteomes" id="UP001500392">
    <property type="component" value="Unassembled WGS sequence"/>
</dbReference>
<protein>
    <submittedName>
        <fullName evidence="2">SDR family oxidoreductase</fullName>
    </submittedName>
</protein>
<dbReference type="SUPFAM" id="SSF51735">
    <property type="entry name" value="NAD(P)-binding Rossmann-fold domains"/>
    <property type="match status" value="1"/>
</dbReference>